<dbReference type="Proteomes" id="UP001233172">
    <property type="component" value="Unassembled WGS sequence"/>
</dbReference>
<dbReference type="EMBL" id="JASAOG010000112">
    <property type="protein sequence ID" value="KAK0050640.1"/>
    <property type="molecule type" value="Genomic_DNA"/>
</dbReference>
<sequence>MFGEAAGGQADAPNIVILMTDGKSNNKTERAEVNKGELKAVASDVKYVFYSQDYNGLDYISKDLISVTCRTAGDLQAELQ</sequence>
<keyword evidence="2" id="KW-1185">Reference proteome</keyword>
<gene>
    <name evidence="1" type="ORF">Bpfe_019977</name>
</gene>
<dbReference type="AlphaFoldDB" id="A0AAD8BC21"/>
<keyword evidence="1" id="KW-0176">Collagen</keyword>
<reference evidence="1" key="2">
    <citation type="submission" date="2023-04" db="EMBL/GenBank/DDBJ databases">
        <authorList>
            <person name="Bu L."/>
            <person name="Lu L."/>
            <person name="Laidemitt M.R."/>
            <person name="Zhang S.M."/>
            <person name="Mutuku M."/>
            <person name="Mkoji G."/>
            <person name="Steinauer M."/>
            <person name="Loker E.S."/>
        </authorList>
    </citation>
    <scope>NUCLEOTIDE SEQUENCE</scope>
    <source>
        <strain evidence="1">KasaAsao</strain>
        <tissue evidence="1">Whole Snail</tissue>
    </source>
</reference>
<dbReference type="SUPFAM" id="SSF53300">
    <property type="entry name" value="vWA-like"/>
    <property type="match status" value="1"/>
</dbReference>
<reference evidence="1" key="1">
    <citation type="journal article" date="2023" name="PLoS Negl. Trop. Dis.">
        <title>A genome sequence for Biomphalaria pfeifferi, the major vector snail for the human-infecting parasite Schistosoma mansoni.</title>
        <authorList>
            <person name="Bu L."/>
            <person name="Lu L."/>
            <person name="Laidemitt M.R."/>
            <person name="Zhang S.M."/>
            <person name="Mutuku M."/>
            <person name="Mkoji G."/>
            <person name="Steinauer M."/>
            <person name="Loker E.S."/>
        </authorList>
    </citation>
    <scope>NUCLEOTIDE SEQUENCE</scope>
    <source>
        <strain evidence="1">KasaAsao</strain>
    </source>
</reference>
<organism evidence="1 2">
    <name type="scientific">Biomphalaria pfeifferi</name>
    <name type="common">Bloodfluke planorb</name>
    <name type="synonym">Freshwater snail</name>
    <dbReference type="NCBI Taxonomy" id="112525"/>
    <lineage>
        <taxon>Eukaryota</taxon>
        <taxon>Metazoa</taxon>
        <taxon>Spiralia</taxon>
        <taxon>Lophotrochozoa</taxon>
        <taxon>Mollusca</taxon>
        <taxon>Gastropoda</taxon>
        <taxon>Heterobranchia</taxon>
        <taxon>Euthyneura</taxon>
        <taxon>Panpulmonata</taxon>
        <taxon>Hygrophila</taxon>
        <taxon>Lymnaeoidea</taxon>
        <taxon>Planorbidae</taxon>
        <taxon>Biomphalaria</taxon>
    </lineage>
</organism>
<protein>
    <submittedName>
        <fullName evidence="1">Collagen alpha-1(XII) chain</fullName>
    </submittedName>
</protein>
<comment type="caution">
    <text evidence="1">The sequence shown here is derived from an EMBL/GenBank/DDBJ whole genome shotgun (WGS) entry which is preliminary data.</text>
</comment>
<dbReference type="GO" id="GO:0005581">
    <property type="term" value="C:collagen trimer"/>
    <property type="evidence" value="ECO:0007669"/>
    <property type="project" value="UniProtKB-KW"/>
</dbReference>
<dbReference type="InterPro" id="IPR036465">
    <property type="entry name" value="vWFA_dom_sf"/>
</dbReference>
<evidence type="ECO:0000313" key="2">
    <source>
        <dbReference type="Proteomes" id="UP001233172"/>
    </source>
</evidence>
<dbReference type="Gene3D" id="3.40.50.410">
    <property type="entry name" value="von Willebrand factor, type A domain"/>
    <property type="match status" value="1"/>
</dbReference>
<accession>A0AAD8BC21</accession>
<evidence type="ECO:0000313" key="1">
    <source>
        <dbReference type="EMBL" id="KAK0050640.1"/>
    </source>
</evidence>
<proteinExistence type="predicted"/>
<name>A0AAD8BC21_BIOPF</name>